<dbReference type="InterPro" id="IPR035396">
    <property type="entry name" value="Bac_rhamnosid6H"/>
</dbReference>
<dbReference type="PIRSF" id="PIRSF010631">
    <property type="entry name" value="A-rhamnsds"/>
    <property type="match status" value="1"/>
</dbReference>
<dbReference type="SUPFAM" id="SSF48208">
    <property type="entry name" value="Six-hairpin glycosidases"/>
    <property type="match status" value="1"/>
</dbReference>
<name>A0ABX1X6H9_9BACL</name>
<dbReference type="Gene3D" id="2.60.420.10">
    <property type="entry name" value="Maltose phosphorylase, domain 3"/>
    <property type="match status" value="1"/>
</dbReference>
<dbReference type="Pfam" id="PF17390">
    <property type="entry name" value="Bac_rhamnosid_C"/>
    <property type="match status" value="1"/>
</dbReference>
<dbReference type="EC" id="3.2.1.40" evidence="2"/>
<dbReference type="InterPro" id="IPR013737">
    <property type="entry name" value="Bac_rhamnosid_N"/>
</dbReference>
<dbReference type="Gene3D" id="1.50.10.10">
    <property type="match status" value="1"/>
</dbReference>
<sequence>MTTVSRLRCEYKENPIGIDIQQPRISWQVHSDVRSWLQSAYRIQVSQDPVFAATLWDSGKIHSDQSIHIELADLPWQKQKRYHYRIKVWSEQGEETAWSESAFWEMGLLQAEDWQAEWISAPVRFDESESCPLLRRTFQVTAPVKNARIYVTALGLYELHLNGNRVGDSFFTPGWTSYHHRIQYQTYDITSLLEIGENAVGGILGNGWYKGKLTGSHKPNIYGNRTALLMQMHIEYANGAEEVIITDSSWLASESPILMSELYDGETYDARLEKADWNKPGYDHSQQTDWVTVDSRVHTKETLIAQENEPVRQIEEIAPIALILTPQGETVIDMGQNMVGWVRFTVHGQAGQEVILQHAEVLDREGNFYTDNLRNAKQTVRYILKGSEQETYEPHFTFQGFRYVKLSGFGEAIQLGWFTGIVLHSAMQQTGDFQCSDPLINQLQHNILWGQKGNFLDVPTDCPQRDERLGWTGDAQMFIRTSAHLMNVAPFFSKWLHDLAADQLENGGVPFVIPHVLKDTSHSSAAWGDAAVICPWVLYQCYGDKRILEQQYESMKAWVGYIRDQGDNELLWNTGFHFGDWLGLDAKPDSYVGATDRDFIATAFYAYSVSLLAKTAKVLNRGTDQEAFSHLYNQILCAFQQEFITHSGRLSVPTQTAAILALMFDLVDGTARERTAKKLIELLEENKFHLTTGFVGTPYLNLVLSKIGQTETAYKLLFQTDYPSWLYQVTQGATTIWEHWDGIKEDGSFWSLHMNSFNHYAYGAIGEWLYRCVAGLDLDEEVPGYKHIHLHPQPGGGLTWVNAELESMYGLILTGWRQSDFSMEVTAVLPANTTATLLLPKATLATLRENDESISQSSGIHSLLETAVGVSLSLGSGNFRFTYEMKRDLALS</sequence>
<protein>
    <recommendedName>
        <fullName evidence="2">alpha-L-rhamnosidase</fullName>
        <ecNumber evidence="2">3.2.1.40</ecNumber>
    </recommendedName>
</protein>
<evidence type="ECO:0000259" key="7">
    <source>
        <dbReference type="Pfam" id="PF17390"/>
    </source>
</evidence>
<comment type="caution">
    <text evidence="8">The sequence shown here is derived from an EMBL/GenBank/DDBJ whole genome shotgun (WGS) entry which is preliminary data.</text>
</comment>
<evidence type="ECO:0000259" key="4">
    <source>
        <dbReference type="Pfam" id="PF05592"/>
    </source>
</evidence>
<feature type="domain" description="Alpha-L-rhamnosidase concanavalin-like" evidence="4">
    <location>
        <begin position="325"/>
        <end position="424"/>
    </location>
</feature>
<dbReference type="Pfam" id="PF25788">
    <property type="entry name" value="Ig_Rha78A_N"/>
    <property type="match status" value="1"/>
</dbReference>
<dbReference type="InterPro" id="IPR008928">
    <property type="entry name" value="6-hairpin_glycosidase_sf"/>
</dbReference>
<dbReference type="PANTHER" id="PTHR33307:SF6">
    <property type="entry name" value="ALPHA-RHAMNOSIDASE (EUROFUNG)-RELATED"/>
    <property type="match status" value="1"/>
</dbReference>
<organism evidence="8 9">
    <name type="scientific">Paenibacillus plantarum</name>
    <dbReference type="NCBI Taxonomy" id="2654975"/>
    <lineage>
        <taxon>Bacteria</taxon>
        <taxon>Bacillati</taxon>
        <taxon>Bacillota</taxon>
        <taxon>Bacilli</taxon>
        <taxon>Bacillales</taxon>
        <taxon>Paenibacillaceae</taxon>
        <taxon>Paenibacillus</taxon>
    </lineage>
</organism>
<dbReference type="EMBL" id="WHNY01000020">
    <property type="protein sequence ID" value="NOU63683.1"/>
    <property type="molecule type" value="Genomic_DNA"/>
</dbReference>
<evidence type="ECO:0000259" key="6">
    <source>
        <dbReference type="Pfam" id="PF17389"/>
    </source>
</evidence>
<evidence type="ECO:0000313" key="9">
    <source>
        <dbReference type="Proteomes" id="UP000653578"/>
    </source>
</evidence>
<accession>A0ABX1X6H9</accession>
<feature type="domain" description="Alpha-L-rhamnosidase C-terminal" evidence="7">
    <location>
        <begin position="780"/>
        <end position="847"/>
    </location>
</feature>
<dbReference type="Pfam" id="PF17389">
    <property type="entry name" value="Bac_rhamnosid6H"/>
    <property type="match status" value="1"/>
</dbReference>
<evidence type="ECO:0000256" key="3">
    <source>
        <dbReference type="ARBA" id="ARBA00022801"/>
    </source>
</evidence>
<dbReference type="Pfam" id="PF05592">
    <property type="entry name" value="Bac_rhamnosid"/>
    <property type="match status" value="1"/>
</dbReference>
<feature type="domain" description="Bacterial alpha-L-rhamnosidase N-terminal" evidence="5">
    <location>
        <begin position="144"/>
        <end position="314"/>
    </location>
</feature>
<dbReference type="Pfam" id="PF08531">
    <property type="entry name" value="Bac_rhamnosid_N"/>
    <property type="match status" value="1"/>
</dbReference>
<dbReference type="Gene3D" id="2.60.120.260">
    <property type="entry name" value="Galactose-binding domain-like"/>
    <property type="match status" value="2"/>
</dbReference>
<dbReference type="InterPro" id="IPR016007">
    <property type="entry name" value="Alpha_rhamnosid"/>
</dbReference>
<dbReference type="InterPro" id="IPR035398">
    <property type="entry name" value="Bac_rhamnosid_C"/>
</dbReference>
<reference evidence="8 9" key="1">
    <citation type="submission" date="2019-10" db="EMBL/GenBank/DDBJ databases">
        <title>Description of Paenibacillus humi sp. nov.</title>
        <authorList>
            <person name="Carlier A."/>
            <person name="Qi S."/>
        </authorList>
    </citation>
    <scope>NUCLEOTIDE SEQUENCE [LARGE SCALE GENOMIC DNA]</scope>
    <source>
        <strain evidence="8 9">LMG 31461</strain>
    </source>
</reference>
<proteinExistence type="predicted"/>
<comment type="catalytic activity">
    <reaction evidence="1">
        <text>Hydrolysis of terminal non-reducing alpha-L-rhamnose residues in alpha-L-rhamnosides.</text>
        <dbReference type="EC" id="3.2.1.40"/>
    </reaction>
</comment>
<dbReference type="Gene3D" id="2.60.40.10">
    <property type="entry name" value="Immunoglobulins"/>
    <property type="match status" value="1"/>
</dbReference>
<evidence type="ECO:0000259" key="5">
    <source>
        <dbReference type="Pfam" id="PF08531"/>
    </source>
</evidence>
<evidence type="ECO:0000256" key="1">
    <source>
        <dbReference type="ARBA" id="ARBA00001445"/>
    </source>
</evidence>
<feature type="domain" description="Alpha-L-rhamnosidase six-hairpin glycosidase" evidence="6">
    <location>
        <begin position="428"/>
        <end position="773"/>
    </location>
</feature>
<dbReference type="InterPro" id="IPR013783">
    <property type="entry name" value="Ig-like_fold"/>
</dbReference>
<keyword evidence="3" id="KW-0378">Hydrolase</keyword>
<keyword evidence="9" id="KW-1185">Reference proteome</keyword>
<dbReference type="Proteomes" id="UP000653578">
    <property type="component" value="Unassembled WGS sequence"/>
</dbReference>
<evidence type="ECO:0000313" key="8">
    <source>
        <dbReference type="EMBL" id="NOU63683.1"/>
    </source>
</evidence>
<dbReference type="InterPro" id="IPR008902">
    <property type="entry name" value="Rhamnosid_concanavalin"/>
</dbReference>
<dbReference type="RefSeq" id="WP_171629453.1">
    <property type="nucleotide sequence ID" value="NZ_WHNY01000020.1"/>
</dbReference>
<dbReference type="PANTHER" id="PTHR33307">
    <property type="entry name" value="ALPHA-RHAMNOSIDASE (EUROFUNG)"/>
    <property type="match status" value="1"/>
</dbReference>
<evidence type="ECO:0000256" key="2">
    <source>
        <dbReference type="ARBA" id="ARBA00012652"/>
    </source>
</evidence>
<gene>
    <name evidence="8" type="ORF">GC096_06540</name>
</gene>
<dbReference type="InterPro" id="IPR012341">
    <property type="entry name" value="6hp_glycosidase-like_sf"/>
</dbReference>